<sequence>MACIARPKRSTVVLESTKP</sequence>
<name>A0A0B0PJE3_GOSAR</name>
<dbReference type="EMBL" id="KN431017">
    <property type="protein sequence ID" value="KHG25022.1"/>
    <property type="molecule type" value="Genomic_DNA"/>
</dbReference>
<protein>
    <submittedName>
        <fullName evidence="1">Uncharacterized protein</fullName>
    </submittedName>
</protein>
<evidence type="ECO:0000313" key="1">
    <source>
        <dbReference type="EMBL" id="KHG25022.1"/>
    </source>
</evidence>
<proteinExistence type="predicted"/>
<gene>
    <name evidence="1" type="ORF">F383_31709</name>
</gene>
<keyword evidence="2" id="KW-1185">Reference proteome</keyword>
<dbReference type="AlphaFoldDB" id="A0A0B0PJE3"/>
<evidence type="ECO:0000313" key="2">
    <source>
        <dbReference type="Proteomes" id="UP000032142"/>
    </source>
</evidence>
<reference evidence="2" key="1">
    <citation type="submission" date="2014-09" db="EMBL/GenBank/DDBJ databases">
        <authorList>
            <person name="Mudge J."/>
            <person name="Ramaraj T."/>
            <person name="Lindquist I.E."/>
            <person name="Bharti A.K."/>
            <person name="Sundararajan A."/>
            <person name="Cameron C.T."/>
            <person name="Woodward J.E."/>
            <person name="May G.D."/>
            <person name="Brubaker C."/>
            <person name="Broadhvest J."/>
            <person name="Wilkins T.A."/>
        </authorList>
    </citation>
    <scope>NUCLEOTIDE SEQUENCE</scope>
    <source>
        <strain evidence="2">cv. AKA8401</strain>
    </source>
</reference>
<dbReference type="Proteomes" id="UP000032142">
    <property type="component" value="Unassembled WGS sequence"/>
</dbReference>
<organism evidence="1 2">
    <name type="scientific">Gossypium arboreum</name>
    <name type="common">Tree cotton</name>
    <name type="synonym">Gossypium nanking</name>
    <dbReference type="NCBI Taxonomy" id="29729"/>
    <lineage>
        <taxon>Eukaryota</taxon>
        <taxon>Viridiplantae</taxon>
        <taxon>Streptophyta</taxon>
        <taxon>Embryophyta</taxon>
        <taxon>Tracheophyta</taxon>
        <taxon>Spermatophyta</taxon>
        <taxon>Magnoliopsida</taxon>
        <taxon>eudicotyledons</taxon>
        <taxon>Gunneridae</taxon>
        <taxon>Pentapetalae</taxon>
        <taxon>rosids</taxon>
        <taxon>malvids</taxon>
        <taxon>Malvales</taxon>
        <taxon>Malvaceae</taxon>
        <taxon>Malvoideae</taxon>
        <taxon>Gossypium</taxon>
    </lineage>
</organism>
<accession>A0A0B0PJE3</accession>